<sequence length="1637" mass="178588">MSSLKAGDGGQPWGSACMGDRDPPQPHRDSRPEPGEQQRLADFLRRHREDILSDWAQALRARHPEQEPGGALLHDHMPQFLDRLADAAEHAYGEQPPQVPQAITDEHALQRLELGYEPGEVAFEYGLLRSCILRRLERESYWPSFAELELLDEAIDQGVIHAITSYAQMRERMLQALERVSQAALESEDVDTFLPKLLRMLMEVDVAVDAASILLREGEDRLRVRAAVGLGAQEGLAEDYTLRIGEGITGKVAAERRPLSLRSVSTHPDLAYDRLRPLGIRAAYSVPLLHGETLVGVAHMSSRTVYDFSEADKLLFRAMVNRATGFIVQAELAQSERRARAEAQSSLALLNTLLEASPVGIGFVDRELRYLRVNETLAEINGHPVAFHLGKTVHEVLPGWISDTYEPLLRQVLATGQPVTNHEFISRPREGTGPPRHWLGNYYPVRSESGEVLGLGCVVVDITRQKEVEAELRHSGELREQLIAVLGHDLRNPLNAITASAFLLQRTEELSTGAQRAVERIRSSAGRMARMLSDILDFARSSMGGGLPIHRERVNLHDICRSTLEELQVANPGRRLELETRGDGVGCWDADRLAQVVGNLVGNALQHGRPDTPVRVEVSDAGNDVYLRVHNEGEPIPPSCRRCSSCPSGAAPPARRPPAAWDWGSTSSARWRRRTAARWRCIPPRARAPPSRCACRAAPPFSLRWRSERQGVEGLGDHAGGGVEVVERDGLVRGVARVEVAGEGGAEVDGAREETRVGATPYGHGLHVRDVAVPLVDVEQRGDERPRGVRHVRVTHIPAALAALHLLQLLHPAAGLLREPGRGLVERGIEGGGIPALGPAHVDAQAHLAVLHPQHGGRDEQATHQLILVGHAQLLAPVVPIEAARHHAQHRLDAVGLQRQLRGDGGQVPHRVVPLLRHRGVHRLALRGEDDPGALLLHLGLERGTRLANRGHGVLHGGERLLRREARGLQLQHGGAGHLGEELAGGDVHRAHPSRSGLCRRSSELGLELPRDEAALRGHHREVRIHGDDVRGVRLLRLRVLDHAAPVALLAVADDHEHLALPGAESQLLRQGERHEGGCERALVVLDPTAIQAALLDVRLEGRLLPLVRGRGDDVAVEDEPQPRLALAPGQLEDVILPHGAEAEAMLARPLLQEAAHGGELRALHRGRLAAHGLEAHERLREVHHLVERAGLDVFGIALGGGLALQGLVGEAGGAGLGRALTAGITREGEGGEQETEGGEESGSHRAPVYTRTPLPLQSLGLGQPRELGLEPRHGEVDEGADLGDRQSSLGRHQMDGHRRRLGVLQQERQPPIPHVLDHLVQKNPCHAVALDRRFDDGVDTVHDQPGLEIDGAGSSAPPGGRKAPRVLSELSQGETLMVGEVTRLDNGRPAGEIGRRRTDDLPDFADTDRDHVRVRQMSNPERHVDPLIDQAHPAVEQHQLGLDRGLAVEKRIEDRPEDLPPADDGCGDGQSAARRGVLAHGEHVRVLELRQHAPAGRGVTLARVAQPDGARGAVQELRPDMLLQEGDGPGDGGRGAAQPPTGPRQAPLIHCRHEHAHRVDPIHDSSSWRKSSFWRVDVQSPRATAYLSSRRRDAAPRTPSGVWTEESHHVRPCHSSPLRRHAPSHRPGGRRRALLP</sequence>
<feature type="region of interest" description="Disordered" evidence="6">
    <location>
        <begin position="1"/>
        <end position="38"/>
    </location>
</feature>
<evidence type="ECO:0000256" key="6">
    <source>
        <dbReference type="SAM" id="MobiDB-lite"/>
    </source>
</evidence>
<dbReference type="Pfam" id="PF02518">
    <property type="entry name" value="HATPase_c"/>
    <property type="match status" value="1"/>
</dbReference>
<dbReference type="Pfam" id="PF08448">
    <property type="entry name" value="PAS_4"/>
    <property type="match status" value="1"/>
</dbReference>
<keyword evidence="5" id="KW-0472">Membrane</keyword>
<dbReference type="PROSITE" id="PS50113">
    <property type="entry name" value="PAC"/>
    <property type="match status" value="1"/>
</dbReference>
<feature type="domain" description="Histidine kinase" evidence="7">
    <location>
        <begin position="485"/>
        <end position="639"/>
    </location>
</feature>
<dbReference type="Gene3D" id="1.10.287.130">
    <property type="match status" value="1"/>
</dbReference>
<dbReference type="EMBL" id="MT520815">
    <property type="protein sequence ID" value="QKW93774.1"/>
    <property type="molecule type" value="Genomic_DNA"/>
</dbReference>
<evidence type="ECO:0000256" key="3">
    <source>
        <dbReference type="ARBA" id="ARBA00022679"/>
    </source>
</evidence>
<feature type="domain" description="PAC" evidence="8">
    <location>
        <begin position="420"/>
        <end position="474"/>
    </location>
</feature>
<evidence type="ECO:0000313" key="9">
    <source>
        <dbReference type="EMBL" id="QKW93774.1"/>
    </source>
</evidence>
<dbReference type="SUPFAM" id="SSF47384">
    <property type="entry name" value="Homodimeric domain of signal transducing histidine kinase"/>
    <property type="match status" value="1"/>
</dbReference>
<feature type="region of interest" description="Disordered" evidence="6">
    <location>
        <begin position="646"/>
        <end position="667"/>
    </location>
</feature>
<name>A0A7D4XGU5_9BACT</name>
<dbReference type="Gene3D" id="3.30.565.10">
    <property type="entry name" value="Histidine kinase-like ATPase, C-terminal domain"/>
    <property type="match status" value="1"/>
</dbReference>
<dbReference type="NCBIfam" id="TIGR00229">
    <property type="entry name" value="sensory_box"/>
    <property type="match status" value="1"/>
</dbReference>
<dbReference type="InterPro" id="IPR003661">
    <property type="entry name" value="HisK_dim/P_dom"/>
</dbReference>
<accession>A0A7D4XGU5</accession>
<feature type="compositionally biased region" description="Basic and acidic residues" evidence="6">
    <location>
        <begin position="19"/>
        <end position="36"/>
    </location>
</feature>
<dbReference type="InterPro" id="IPR003594">
    <property type="entry name" value="HATPase_dom"/>
</dbReference>
<dbReference type="PROSITE" id="PS50109">
    <property type="entry name" value="HIS_KIN"/>
    <property type="match status" value="1"/>
</dbReference>
<dbReference type="InterPro" id="IPR035965">
    <property type="entry name" value="PAS-like_dom_sf"/>
</dbReference>
<dbReference type="InterPro" id="IPR050351">
    <property type="entry name" value="BphY/WalK/GraS-like"/>
</dbReference>
<dbReference type="InterPro" id="IPR029016">
    <property type="entry name" value="GAF-like_dom_sf"/>
</dbReference>
<dbReference type="SUPFAM" id="SSF55781">
    <property type="entry name" value="GAF domain-like"/>
    <property type="match status" value="1"/>
</dbReference>
<dbReference type="PANTHER" id="PTHR42878">
    <property type="entry name" value="TWO-COMPONENT HISTIDINE KINASE"/>
    <property type="match status" value="1"/>
</dbReference>
<feature type="compositionally biased region" description="Acidic residues" evidence="6">
    <location>
        <begin position="1231"/>
        <end position="1240"/>
    </location>
</feature>
<dbReference type="GO" id="GO:0030295">
    <property type="term" value="F:protein kinase activator activity"/>
    <property type="evidence" value="ECO:0007669"/>
    <property type="project" value="TreeGrafter"/>
</dbReference>
<dbReference type="GO" id="GO:0000155">
    <property type="term" value="F:phosphorelay sensor kinase activity"/>
    <property type="evidence" value="ECO:0007669"/>
    <property type="project" value="InterPro"/>
</dbReference>
<dbReference type="GO" id="GO:0007234">
    <property type="term" value="P:osmosensory signaling via phosphorelay pathway"/>
    <property type="evidence" value="ECO:0007669"/>
    <property type="project" value="TreeGrafter"/>
</dbReference>
<dbReference type="Pfam" id="PF13185">
    <property type="entry name" value="GAF_2"/>
    <property type="match status" value="1"/>
</dbReference>
<dbReference type="Pfam" id="PF00512">
    <property type="entry name" value="HisKA"/>
    <property type="match status" value="1"/>
</dbReference>
<feature type="compositionally biased region" description="Basic and acidic residues" evidence="6">
    <location>
        <begin position="1394"/>
        <end position="1406"/>
    </location>
</feature>
<keyword evidence="3" id="KW-0808">Transferase</keyword>
<dbReference type="InterPro" id="IPR013656">
    <property type="entry name" value="PAS_4"/>
</dbReference>
<feature type="compositionally biased region" description="Basic and acidic residues" evidence="6">
    <location>
        <begin position="1268"/>
        <end position="1277"/>
    </location>
</feature>
<dbReference type="CDD" id="cd00130">
    <property type="entry name" value="PAS"/>
    <property type="match status" value="1"/>
</dbReference>
<dbReference type="EC" id="2.7.13.3" evidence="2"/>
<evidence type="ECO:0000256" key="4">
    <source>
        <dbReference type="ARBA" id="ARBA00022777"/>
    </source>
</evidence>
<dbReference type="SUPFAM" id="SSF55874">
    <property type="entry name" value="ATPase domain of HSP90 chaperone/DNA topoisomerase II/histidine kinase"/>
    <property type="match status" value="1"/>
</dbReference>
<keyword evidence="4" id="KW-0418">Kinase</keyword>
<feature type="compositionally biased region" description="Low complexity" evidence="6">
    <location>
        <begin position="1254"/>
        <end position="1265"/>
    </location>
</feature>
<organism evidence="9">
    <name type="scientific">Vitiosangium cumulatum</name>
    <dbReference type="NCBI Taxonomy" id="1867796"/>
    <lineage>
        <taxon>Bacteria</taxon>
        <taxon>Pseudomonadati</taxon>
        <taxon>Myxococcota</taxon>
        <taxon>Myxococcia</taxon>
        <taxon>Myxococcales</taxon>
        <taxon>Cystobacterineae</taxon>
        <taxon>Archangiaceae</taxon>
        <taxon>Vitiosangium</taxon>
    </lineage>
</organism>
<dbReference type="PANTHER" id="PTHR42878:SF15">
    <property type="entry name" value="BACTERIOPHYTOCHROME"/>
    <property type="match status" value="1"/>
</dbReference>
<evidence type="ECO:0000259" key="7">
    <source>
        <dbReference type="PROSITE" id="PS50109"/>
    </source>
</evidence>
<dbReference type="InterPro" id="IPR000700">
    <property type="entry name" value="PAS-assoc_C"/>
</dbReference>
<dbReference type="InterPro" id="IPR036890">
    <property type="entry name" value="HATPase_C_sf"/>
</dbReference>
<dbReference type="CDD" id="cd00082">
    <property type="entry name" value="HisKA"/>
    <property type="match status" value="1"/>
</dbReference>
<dbReference type="GO" id="GO:0016020">
    <property type="term" value="C:membrane"/>
    <property type="evidence" value="ECO:0007669"/>
    <property type="project" value="UniProtKB-SubCell"/>
</dbReference>
<reference evidence="9" key="1">
    <citation type="journal article" date="2020" name="Molecules">
        <title>2-Hydroxysorangiadenosine: Structure and Biosynthesis of a Myxobacterial Sesquiterpene-Nucleoside.</title>
        <authorList>
            <person name="Okoth D.A."/>
            <person name="Hug J.J."/>
            <person name="Garcia R."/>
            <person name="Sproer C."/>
            <person name="Overmann J."/>
            <person name="Muller R."/>
        </authorList>
    </citation>
    <scope>NUCLEOTIDE SEQUENCE</scope>
    <source>
        <strain evidence="9">MCy10943</strain>
    </source>
</reference>
<evidence type="ECO:0000256" key="2">
    <source>
        <dbReference type="ARBA" id="ARBA00012438"/>
    </source>
</evidence>
<proteinExistence type="predicted"/>
<dbReference type="SMART" id="SM00065">
    <property type="entry name" value="GAF"/>
    <property type="match status" value="1"/>
</dbReference>
<feature type="region of interest" description="Disordered" evidence="6">
    <location>
        <begin position="1386"/>
        <end position="1406"/>
    </location>
</feature>
<feature type="region of interest" description="Disordered" evidence="6">
    <location>
        <begin position="1588"/>
        <end position="1637"/>
    </location>
</feature>
<dbReference type="SUPFAM" id="SSF55785">
    <property type="entry name" value="PYP-like sensor domain (PAS domain)"/>
    <property type="match status" value="1"/>
</dbReference>
<dbReference type="InterPro" id="IPR003018">
    <property type="entry name" value="GAF"/>
</dbReference>
<dbReference type="Gene3D" id="3.30.450.20">
    <property type="entry name" value="PAS domain"/>
    <property type="match status" value="1"/>
</dbReference>
<dbReference type="InterPro" id="IPR000014">
    <property type="entry name" value="PAS"/>
</dbReference>
<evidence type="ECO:0000256" key="5">
    <source>
        <dbReference type="ARBA" id="ARBA00023136"/>
    </source>
</evidence>
<feature type="compositionally biased region" description="Basic residues" evidence="6">
    <location>
        <begin position="1618"/>
        <end position="1637"/>
    </location>
</feature>
<dbReference type="Gene3D" id="3.30.450.40">
    <property type="match status" value="1"/>
</dbReference>
<feature type="region of interest" description="Disordered" evidence="6">
    <location>
        <begin position="1224"/>
        <end position="1291"/>
    </location>
</feature>
<feature type="region of interest" description="Disordered" evidence="6">
    <location>
        <begin position="1508"/>
        <end position="1548"/>
    </location>
</feature>
<protein>
    <recommendedName>
        <fullName evidence="2">histidine kinase</fullName>
        <ecNumber evidence="2">2.7.13.3</ecNumber>
    </recommendedName>
</protein>
<dbReference type="InterPro" id="IPR005467">
    <property type="entry name" value="His_kinase_dom"/>
</dbReference>
<evidence type="ECO:0000256" key="1">
    <source>
        <dbReference type="ARBA" id="ARBA00000085"/>
    </source>
</evidence>
<dbReference type="InterPro" id="IPR036097">
    <property type="entry name" value="HisK_dim/P_sf"/>
</dbReference>
<evidence type="ECO:0000259" key="8">
    <source>
        <dbReference type="PROSITE" id="PS50113"/>
    </source>
</evidence>
<comment type="catalytic activity">
    <reaction evidence="1">
        <text>ATP + protein L-histidine = ADP + protein N-phospho-L-histidine.</text>
        <dbReference type="EC" id="2.7.13.3"/>
    </reaction>
</comment>
<dbReference type="SMART" id="SM00388">
    <property type="entry name" value="HisKA"/>
    <property type="match status" value="1"/>
</dbReference>
<dbReference type="GO" id="GO:0000156">
    <property type="term" value="F:phosphorelay response regulator activity"/>
    <property type="evidence" value="ECO:0007669"/>
    <property type="project" value="TreeGrafter"/>
</dbReference>